<dbReference type="OrthoDB" id="7629852at2"/>
<evidence type="ECO:0000313" key="2">
    <source>
        <dbReference type="EMBL" id="SFG48702.1"/>
    </source>
</evidence>
<feature type="domain" description="Thioredoxin" evidence="1">
    <location>
        <begin position="1"/>
        <end position="104"/>
    </location>
</feature>
<protein>
    <submittedName>
        <fullName evidence="2">Thioredoxin</fullName>
    </submittedName>
</protein>
<dbReference type="InterPro" id="IPR036249">
    <property type="entry name" value="Thioredoxin-like_sf"/>
</dbReference>
<dbReference type="EMBL" id="FOOG01000048">
    <property type="protein sequence ID" value="SFG48702.1"/>
    <property type="molecule type" value="Genomic_DNA"/>
</dbReference>
<accession>A0A1I2S794</accession>
<evidence type="ECO:0000313" key="3">
    <source>
        <dbReference type="Proteomes" id="UP000198897"/>
    </source>
</evidence>
<dbReference type="AlphaFoldDB" id="A0A1I2S794"/>
<dbReference type="SUPFAM" id="SSF52833">
    <property type="entry name" value="Thioredoxin-like"/>
    <property type="match status" value="1"/>
</dbReference>
<dbReference type="Gene3D" id="3.40.30.10">
    <property type="entry name" value="Glutaredoxin"/>
    <property type="match status" value="1"/>
</dbReference>
<evidence type="ECO:0000259" key="1">
    <source>
        <dbReference type="PROSITE" id="PS51352"/>
    </source>
</evidence>
<dbReference type="Proteomes" id="UP000198897">
    <property type="component" value="Unassembled WGS sequence"/>
</dbReference>
<name>A0A1I2S794_9BACI</name>
<dbReference type="PROSITE" id="PS51352">
    <property type="entry name" value="THIOREDOXIN_2"/>
    <property type="match status" value="1"/>
</dbReference>
<dbReference type="RefSeq" id="WP_089754150.1">
    <property type="nucleotide sequence ID" value="NZ_FOOG01000048.1"/>
</dbReference>
<gene>
    <name evidence="2" type="ORF">SAMN05216353_1483</name>
</gene>
<dbReference type="InterPro" id="IPR050620">
    <property type="entry name" value="Thioredoxin_H-type-like"/>
</dbReference>
<dbReference type="InterPro" id="IPR013766">
    <property type="entry name" value="Thioredoxin_domain"/>
</dbReference>
<reference evidence="3" key="1">
    <citation type="submission" date="2016-10" db="EMBL/GenBank/DDBJ databases">
        <authorList>
            <person name="Varghese N."/>
            <person name="Submissions S."/>
        </authorList>
    </citation>
    <scope>NUCLEOTIDE SEQUENCE [LARGE SCALE GENOMIC DNA]</scope>
    <source>
        <strain evidence="3">FP5</strain>
    </source>
</reference>
<dbReference type="Pfam" id="PF00085">
    <property type="entry name" value="Thioredoxin"/>
    <property type="match status" value="1"/>
</dbReference>
<dbReference type="CDD" id="cd02947">
    <property type="entry name" value="TRX_family"/>
    <property type="match status" value="1"/>
</dbReference>
<dbReference type="PANTHER" id="PTHR10438:SF468">
    <property type="entry name" value="THIOREDOXIN-1-RELATED"/>
    <property type="match status" value="1"/>
</dbReference>
<keyword evidence="3" id="KW-1185">Reference proteome</keyword>
<organism evidence="2 3">
    <name type="scientific">Halobacillus alkaliphilus</name>
    <dbReference type="NCBI Taxonomy" id="396056"/>
    <lineage>
        <taxon>Bacteria</taxon>
        <taxon>Bacillati</taxon>
        <taxon>Bacillota</taxon>
        <taxon>Bacilli</taxon>
        <taxon>Bacillales</taxon>
        <taxon>Bacillaceae</taxon>
        <taxon>Halobacillus</taxon>
    </lineage>
</organism>
<sequence length="104" mass="12263">MIKLESDGHLRTLLEEEDVILLFSANWCPDCRVIEPVLPEIEDKFNEWTFVYVDRDQFIHICSEYDVFGIPSFIAFRDGEETGRFVGKQRKSQEEIEDFIRNAS</sequence>
<proteinExistence type="predicted"/>
<dbReference type="PANTHER" id="PTHR10438">
    <property type="entry name" value="THIOREDOXIN"/>
    <property type="match status" value="1"/>
</dbReference>